<reference evidence="6" key="2">
    <citation type="submission" date="2023-01" db="EMBL/GenBank/DDBJ databases">
        <title>Draft genome sequence of Sulfitobacter pacificus strain NBRC 109915.</title>
        <authorList>
            <person name="Sun Q."/>
            <person name="Mori K."/>
        </authorList>
    </citation>
    <scope>NUCLEOTIDE SEQUENCE</scope>
    <source>
        <strain evidence="6">NBRC 109915</strain>
    </source>
</reference>
<dbReference type="EMBL" id="BSNL01000001">
    <property type="protein sequence ID" value="GLQ25201.1"/>
    <property type="molecule type" value="Genomic_DNA"/>
</dbReference>
<dbReference type="RefSeq" id="WP_284369302.1">
    <property type="nucleotide sequence ID" value="NZ_BSNL01000001.1"/>
</dbReference>
<proteinExistence type="inferred from homology"/>
<protein>
    <recommendedName>
        <fullName evidence="5">Ner winged helix-turn-helix DNA-binding domain-containing protein</fullName>
    </recommendedName>
</protein>
<comment type="caution">
    <text evidence="6">The sequence shown here is derived from an EMBL/GenBank/DDBJ whole genome shotgun (WGS) entry which is preliminary data.</text>
</comment>
<reference evidence="6" key="1">
    <citation type="journal article" date="2014" name="Int. J. Syst. Evol. Microbiol.">
        <title>Complete genome of a new Firmicutes species belonging to the dominant human colonic microbiota ('Ruminococcus bicirculans') reveals two chromosomes and a selective capacity to utilize plant glucans.</title>
        <authorList>
            <consortium name="NISC Comparative Sequencing Program"/>
            <person name="Wegmann U."/>
            <person name="Louis P."/>
            <person name="Goesmann A."/>
            <person name="Henrissat B."/>
            <person name="Duncan S.H."/>
            <person name="Flint H.J."/>
        </authorList>
    </citation>
    <scope>NUCLEOTIDE SEQUENCE</scope>
    <source>
        <strain evidence="6">NBRC 109915</strain>
    </source>
</reference>
<evidence type="ECO:0000256" key="4">
    <source>
        <dbReference type="ARBA" id="ARBA00023163"/>
    </source>
</evidence>
<organism evidence="6 7">
    <name type="scientific">Sulfitobacter pacificus</name>
    <dbReference type="NCBI Taxonomy" id="1499314"/>
    <lineage>
        <taxon>Bacteria</taxon>
        <taxon>Pseudomonadati</taxon>
        <taxon>Pseudomonadota</taxon>
        <taxon>Alphaproteobacteria</taxon>
        <taxon>Rhodobacterales</taxon>
        <taxon>Roseobacteraceae</taxon>
        <taxon>Sulfitobacter</taxon>
    </lineage>
</organism>
<comment type="similarity">
    <text evidence="1">Belongs to the ner transcriptional regulatory family.</text>
</comment>
<keyword evidence="4" id="KW-0804">Transcription</keyword>
<dbReference type="InterPro" id="IPR010982">
    <property type="entry name" value="Lambda_DNA-bd_dom_sf"/>
</dbReference>
<keyword evidence="3" id="KW-0238">DNA-binding</keyword>
<sequence length="127" mass="14314">MKINNKINITIDSLSNLNMIPDYEAECRKVNYTNKLYEFAHDAAASERLERHKLERHEFIKSQLRLSGTSLAEVARELGVQNGTVSTVSKGLGTSKRIQLKLAEILQISPSSLWPERFPNSDEGESP</sequence>
<dbReference type="Proteomes" id="UP001161388">
    <property type="component" value="Unassembled WGS sequence"/>
</dbReference>
<gene>
    <name evidence="6" type="ORF">GCM10007927_00040</name>
</gene>
<evidence type="ECO:0000256" key="2">
    <source>
        <dbReference type="ARBA" id="ARBA00023015"/>
    </source>
</evidence>
<dbReference type="Gene3D" id="1.10.260.40">
    <property type="entry name" value="lambda repressor-like DNA-binding domains"/>
    <property type="match status" value="1"/>
</dbReference>
<evidence type="ECO:0000313" key="6">
    <source>
        <dbReference type="EMBL" id="GLQ25201.1"/>
    </source>
</evidence>
<name>A0ABQ5VCG6_9RHOB</name>
<dbReference type="SUPFAM" id="SSF47413">
    <property type="entry name" value="lambda repressor-like DNA-binding domains"/>
    <property type="match status" value="1"/>
</dbReference>
<keyword evidence="7" id="KW-1185">Reference proteome</keyword>
<feature type="domain" description="Ner winged helix-turn-helix DNA-binding" evidence="5">
    <location>
        <begin position="59"/>
        <end position="122"/>
    </location>
</feature>
<accession>A0ABQ5VCG6</accession>
<evidence type="ECO:0000256" key="1">
    <source>
        <dbReference type="ARBA" id="ARBA00006157"/>
    </source>
</evidence>
<evidence type="ECO:0000256" key="3">
    <source>
        <dbReference type="ARBA" id="ARBA00023125"/>
    </source>
</evidence>
<evidence type="ECO:0000313" key="7">
    <source>
        <dbReference type="Proteomes" id="UP001161388"/>
    </source>
</evidence>
<evidence type="ECO:0000259" key="5">
    <source>
        <dbReference type="Pfam" id="PF13693"/>
    </source>
</evidence>
<dbReference type="InterPro" id="IPR038722">
    <property type="entry name" value="Ner_HTH_dom"/>
</dbReference>
<keyword evidence="2" id="KW-0805">Transcription regulation</keyword>
<dbReference type="Pfam" id="PF13693">
    <property type="entry name" value="HTH_35"/>
    <property type="match status" value="1"/>
</dbReference>